<name>A0ABM9ZYX1_9FIRM</name>
<keyword evidence="2" id="KW-1185">Reference proteome</keyword>
<proteinExistence type="predicted"/>
<organism evidence="1 2">
    <name type="scientific">Turicibacter sanguinis PC909</name>
    <dbReference type="NCBI Taxonomy" id="702450"/>
    <lineage>
        <taxon>Bacteria</taxon>
        <taxon>Bacillati</taxon>
        <taxon>Bacillota</taxon>
        <taxon>Erysipelotrichia</taxon>
        <taxon>Erysipelotrichales</taxon>
        <taxon>Turicibacteraceae</taxon>
        <taxon>Turicibacter</taxon>
    </lineage>
</organism>
<dbReference type="RefSeq" id="WP_006785934.1">
    <property type="nucleotide sequence ID" value="NZ_ADMN01000123.1"/>
</dbReference>
<evidence type="ECO:0000313" key="1">
    <source>
        <dbReference type="EMBL" id="EFF62527.1"/>
    </source>
</evidence>
<sequence length="175" mass="20537">MKNNLLIVAFSLFVLILSGCNHEISKHEEDSNKELYTNQEIFYADEYYSVIVTNQFKDNEVPNLNNFIIKVQSMEELEEYNSNVLSHIEKKGLNLNEDTFNDQNVWYLRIYGDKEKLPIMILTELIDGGDGTATLNLQQIGFNEFNFEQDNLYCYNEFIFTTNKNINSIEIKYVK</sequence>
<accession>A0ABM9ZYX1</accession>
<dbReference type="Proteomes" id="UP000002938">
    <property type="component" value="Unassembled WGS sequence"/>
</dbReference>
<comment type="caution">
    <text evidence="1">The sequence shown here is derived from an EMBL/GenBank/DDBJ whole genome shotgun (WGS) entry which is preliminary data.</text>
</comment>
<gene>
    <name evidence="1" type="ORF">CUW_1933</name>
</gene>
<reference evidence="1 2" key="1">
    <citation type="journal article" date="2011" name="J. Bacteriol.">
        <title>Draft Genome Sequence of Turicibacter sanguinis PC909, Isolated from Human Feces.</title>
        <authorList>
            <person name="Cuiv P.O."/>
            <person name="Klaassens E.S."/>
            <person name="Durkin A.S."/>
            <person name="Harkins D.M."/>
            <person name="Foster L."/>
            <person name="McCorrison J."/>
            <person name="Torralba M."/>
            <person name="Nelson K.E."/>
            <person name="Morrison M."/>
        </authorList>
    </citation>
    <scope>NUCLEOTIDE SEQUENCE [LARGE SCALE GENOMIC DNA]</scope>
    <source>
        <strain evidence="1 2">PC909</strain>
    </source>
</reference>
<protein>
    <submittedName>
        <fullName evidence="1">Conserved domain protein</fullName>
    </submittedName>
</protein>
<dbReference type="PROSITE" id="PS51257">
    <property type="entry name" value="PROKAR_LIPOPROTEIN"/>
    <property type="match status" value="1"/>
</dbReference>
<dbReference type="EMBL" id="ADMN01000123">
    <property type="protein sequence ID" value="EFF62527.1"/>
    <property type="molecule type" value="Genomic_DNA"/>
</dbReference>
<evidence type="ECO:0000313" key="2">
    <source>
        <dbReference type="Proteomes" id="UP000002938"/>
    </source>
</evidence>